<protein>
    <submittedName>
        <fullName evidence="2">Uncharacterized protein</fullName>
    </submittedName>
</protein>
<proteinExistence type="predicted"/>
<reference evidence="2 3" key="1">
    <citation type="submission" date="2024-07" db="EMBL/GenBank/DDBJ databases">
        <title>Chromosome-level genome assembly of the water stick insect Ranatra chinensis (Heteroptera: Nepidae).</title>
        <authorList>
            <person name="Liu X."/>
        </authorList>
    </citation>
    <scope>NUCLEOTIDE SEQUENCE [LARGE SCALE GENOMIC DNA]</scope>
    <source>
        <strain evidence="2">Cailab_2021Rc</strain>
        <tissue evidence="2">Muscle</tissue>
    </source>
</reference>
<dbReference type="EMBL" id="JBFDAA010000010">
    <property type="protein sequence ID" value="KAL1124733.1"/>
    <property type="molecule type" value="Genomic_DNA"/>
</dbReference>
<name>A0ABD0YY20_9HEMI</name>
<evidence type="ECO:0000256" key="1">
    <source>
        <dbReference type="SAM" id="MobiDB-lite"/>
    </source>
</evidence>
<accession>A0ABD0YY20</accession>
<dbReference type="Proteomes" id="UP001558652">
    <property type="component" value="Unassembled WGS sequence"/>
</dbReference>
<feature type="region of interest" description="Disordered" evidence="1">
    <location>
        <begin position="96"/>
        <end position="121"/>
    </location>
</feature>
<organism evidence="2 3">
    <name type="scientific">Ranatra chinensis</name>
    <dbReference type="NCBI Taxonomy" id="642074"/>
    <lineage>
        <taxon>Eukaryota</taxon>
        <taxon>Metazoa</taxon>
        <taxon>Ecdysozoa</taxon>
        <taxon>Arthropoda</taxon>
        <taxon>Hexapoda</taxon>
        <taxon>Insecta</taxon>
        <taxon>Pterygota</taxon>
        <taxon>Neoptera</taxon>
        <taxon>Paraneoptera</taxon>
        <taxon>Hemiptera</taxon>
        <taxon>Heteroptera</taxon>
        <taxon>Panheteroptera</taxon>
        <taxon>Nepomorpha</taxon>
        <taxon>Nepidae</taxon>
        <taxon>Ranatrinae</taxon>
        <taxon>Ranatra</taxon>
    </lineage>
</organism>
<sequence length="144" mass="15743">MVGGGVRQTGRSCAVGSTLLPGKFPFLSRFVPFKEGAVARIKERSPRSLPPLPQGDKRCHAGLDPACKKIWMTDFHSYTLKMKAALASKCWHAATPPQTRDRNVDAHSTQVLGGTGSNHIKTQPGQKFFDYCQTGRESLQSTTI</sequence>
<evidence type="ECO:0000313" key="3">
    <source>
        <dbReference type="Proteomes" id="UP001558652"/>
    </source>
</evidence>
<feature type="compositionally biased region" description="Polar residues" evidence="1">
    <location>
        <begin position="106"/>
        <end position="121"/>
    </location>
</feature>
<dbReference type="AlphaFoldDB" id="A0ABD0YY20"/>
<evidence type="ECO:0000313" key="2">
    <source>
        <dbReference type="EMBL" id="KAL1124733.1"/>
    </source>
</evidence>
<gene>
    <name evidence="2" type="ORF">AAG570_001356</name>
</gene>
<keyword evidence="3" id="KW-1185">Reference proteome</keyword>
<comment type="caution">
    <text evidence="2">The sequence shown here is derived from an EMBL/GenBank/DDBJ whole genome shotgun (WGS) entry which is preliminary data.</text>
</comment>